<gene>
    <name evidence="2" type="ORF">A3K52_01965</name>
</gene>
<dbReference type="Gene3D" id="1.10.10.2830">
    <property type="match status" value="1"/>
</dbReference>
<dbReference type="AlphaFoldDB" id="A0A1F7L0B7"/>
<sequence length="180" mass="20898">MHEDIEAIYEQIKKEENFITKAKLLRFLVVDKEIRIKDISKKIGIKESYICHILRLNKLTDMIVDGYYSKLISISHLFIISRLKTNEDISKAYEKVLSDSLTVGQTEELIRETLYQTKTVGEHLSKDEVDKSRQDIKLLFDGVDLKIVQTRIKSRCILDMKGSLAETTPLIRQILKKLIS</sequence>
<evidence type="ECO:0000313" key="3">
    <source>
        <dbReference type="Proteomes" id="UP000177050"/>
    </source>
</evidence>
<dbReference type="InterPro" id="IPR041468">
    <property type="entry name" value="HTH_ParB/Spo0J"/>
</dbReference>
<feature type="domain" description="ParB/Spo0J HTH" evidence="1">
    <location>
        <begin position="17"/>
        <end position="113"/>
    </location>
</feature>
<dbReference type="Pfam" id="PF17762">
    <property type="entry name" value="HTH_ParB"/>
    <property type="match status" value="1"/>
</dbReference>
<name>A0A1F7L0B7_9BACT</name>
<protein>
    <recommendedName>
        <fullName evidence="1">ParB/Spo0J HTH domain-containing protein</fullName>
    </recommendedName>
</protein>
<comment type="caution">
    <text evidence="2">The sequence shown here is derived from an EMBL/GenBank/DDBJ whole genome shotgun (WGS) entry which is preliminary data.</text>
</comment>
<accession>A0A1F7L0B7</accession>
<organism evidence="2 3">
    <name type="scientific">Candidatus Roizmanbacteria bacterium RIFOXYD1_FULL_38_12</name>
    <dbReference type="NCBI Taxonomy" id="1802093"/>
    <lineage>
        <taxon>Bacteria</taxon>
        <taxon>Candidatus Roizmaniibacteriota</taxon>
    </lineage>
</organism>
<evidence type="ECO:0000313" key="2">
    <source>
        <dbReference type="EMBL" id="OGK73538.1"/>
    </source>
</evidence>
<evidence type="ECO:0000259" key="1">
    <source>
        <dbReference type="Pfam" id="PF17762"/>
    </source>
</evidence>
<dbReference type="Proteomes" id="UP000177050">
    <property type="component" value="Unassembled WGS sequence"/>
</dbReference>
<dbReference type="EMBL" id="MGBR01000001">
    <property type="protein sequence ID" value="OGK73538.1"/>
    <property type="molecule type" value="Genomic_DNA"/>
</dbReference>
<proteinExistence type="predicted"/>
<dbReference type="SUPFAM" id="SSF109709">
    <property type="entry name" value="KorB DNA-binding domain-like"/>
    <property type="match status" value="1"/>
</dbReference>
<reference evidence="2 3" key="1">
    <citation type="journal article" date="2016" name="Nat. Commun.">
        <title>Thousands of microbial genomes shed light on interconnected biogeochemical processes in an aquifer system.</title>
        <authorList>
            <person name="Anantharaman K."/>
            <person name="Brown C.T."/>
            <person name="Hug L.A."/>
            <person name="Sharon I."/>
            <person name="Castelle C.J."/>
            <person name="Probst A.J."/>
            <person name="Thomas B.C."/>
            <person name="Singh A."/>
            <person name="Wilkins M.J."/>
            <person name="Karaoz U."/>
            <person name="Brodie E.L."/>
            <person name="Williams K.H."/>
            <person name="Hubbard S.S."/>
            <person name="Banfield J.F."/>
        </authorList>
    </citation>
    <scope>NUCLEOTIDE SEQUENCE [LARGE SCALE GENOMIC DNA]</scope>
</reference>